<dbReference type="CDD" id="cd05233">
    <property type="entry name" value="SDR_c"/>
    <property type="match status" value="1"/>
</dbReference>
<dbReference type="PRINTS" id="PR00080">
    <property type="entry name" value="SDRFAMILY"/>
</dbReference>
<dbReference type="Pfam" id="PF13561">
    <property type="entry name" value="adh_short_C2"/>
    <property type="match status" value="1"/>
</dbReference>
<name>A0A6A6FAB3_9PEZI</name>
<dbReference type="AlphaFoldDB" id="A0A6A6FAB3"/>
<proteinExistence type="inferred from homology"/>
<dbReference type="GO" id="GO:0016616">
    <property type="term" value="F:oxidoreductase activity, acting on the CH-OH group of donors, NAD or NADP as acceptor"/>
    <property type="evidence" value="ECO:0007669"/>
    <property type="project" value="TreeGrafter"/>
</dbReference>
<keyword evidence="2" id="KW-0521">NADP</keyword>
<evidence type="ECO:0000313" key="3">
    <source>
        <dbReference type="EMBL" id="KAF2210275.1"/>
    </source>
</evidence>
<evidence type="ECO:0000313" key="4">
    <source>
        <dbReference type="Proteomes" id="UP000799539"/>
    </source>
</evidence>
<dbReference type="PANTHER" id="PTHR42760">
    <property type="entry name" value="SHORT-CHAIN DEHYDROGENASES/REDUCTASES FAMILY MEMBER"/>
    <property type="match status" value="1"/>
</dbReference>
<dbReference type="InterPro" id="IPR002347">
    <property type="entry name" value="SDR_fam"/>
</dbReference>
<dbReference type="FunFam" id="3.40.50.720:FF:000084">
    <property type="entry name" value="Short-chain dehydrogenase reductase"/>
    <property type="match status" value="1"/>
</dbReference>
<dbReference type="InterPro" id="IPR020904">
    <property type="entry name" value="Sc_DH/Rdtase_CS"/>
</dbReference>
<organism evidence="3 4">
    <name type="scientific">Cercospora zeae-maydis SCOH1-5</name>
    <dbReference type="NCBI Taxonomy" id="717836"/>
    <lineage>
        <taxon>Eukaryota</taxon>
        <taxon>Fungi</taxon>
        <taxon>Dikarya</taxon>
        <taxon>Ascomycota</taxon>
        <taxon>Pezizomycotina</taxon>
        <taxon>Dothideomycetes</taxon>
        <taxon>Dothideomycetidae</taxon>
        <taxon>Mycosphaerellales</taxon>
        <taxon>Mycosphaerellaceae</taxon>
        <taxon>Cercospora</taxon>
    </lineage>
</organism>
<protein>
    <submittedName>
        <fullName evidence="3">Uncharacterized protein</fullName>
    </submittedName>
</protein>
<accession>A0A6A6FAB3</accession>
<sequence length="264" mass="27681">MGDRKKAIITGAAGGMGLEHARHLARLGIDIVIFDIDLEVAKKWNDKLAGETVVDDIRSLGVDCIALQVDLTNGTETQAAVDKVVAQWPIIDILINNAGGAAAPFEFSSPTTIREADTHRVVNINLMSTINCCRAVAPYLRRPGASIINIGTINAEWEAPGAKQALYGAAKAAVIRYTRSLAVELGPKGIRANTVSPGYVETPRIAAQAALRPGVSGSDLVSKIPLGRVGRSEDVSAVVAFLAGPSSGFVTGNNIRVSGGMELM</sequence>
<dbReference type="GO" id="GO:0030497">
    <property type="term" value="P:fatty acid elongation"/>
    <property type="evidence" value="ECO:0007669"/>
    <property type="project" value="TreeGrafter"/>
</dbReference>
<dbReference type="Proteomes" id="UP000799539">
    <property type="component" value="Unassembled WGS sequence"/>
</dbReference>
<reference evidence="3" key="1">
    <citation type="journal article" date="2020" name="Stud. Mycol.">
        <title>101 Dothideomycetes genomes: a test case for predicting lifestyles and emergence of pathogens.</title>
        <authorList>
            <person name="Haridas S."/>
            <person name="Albert R."/>
            <person name="Binder M."/>
            <person name="Bloem J."/>
            <person name="Labutti K."/>
            <person name="Salamov A."/>
            <person name="Andreopoulos B."/>
            <person name="Baker S."/>
            <person name="Barry K."/>
            <person name="Bills G."/>
            <person name="Bluhm B."/>
            <person name="Cannon C."/>
            <person name="Castanera R."/>
            <person name="Culley D."/>
            <person name="Daum C."/>
            <person name="Ezra D."/>
            <person name="Gonzalez J."/>
            <person name="Henrissat B."/>
            <person name="Kuo A."/>
            <person name="Liang C."/>
            <person name="Lipzen A."/>
            <person name="Lutzoni F."/>
            <person name="Magnuson J."/>
            <person name="Mondo S."/>
            <person name="Nolan M."/>
            <person name="Ohm R."/>
            <person name="Pangilinan J."/>
            <person name="Park H.-J."/>
            <person name="Ramirez L."/>
            <person name="Alfaro M."/>
            <person name="Sun H."/>
            <person name="Tritt A."/>
            <person name="Yoshinaga Y."/>
            <person name="Zwiers L.-H."/>
            <person name="Turgeon B."/>
            <person name="Goodwin S."/>
            <person name="Spatafora J."/>
            <person name="Crous P."/>
            <person name="Grigoriev I."/>
        </authorList>
    </citation>
    <scope>NUCLEOTIDE SEQUENCE</scope>
    <source>
        <strain evidence="3">SCOH1-5</strain>
    </source>
</reference>
<dbReference type="EMBL" id="ML992682">
    <property type="protein sequence ID" value="KAF2210275.1"/>
    <property type="molecule type" value="Genomic_DNA"/>
</dbReference>
<dbReference type="OrthoDB" id="1669814at2759"/>
<evidence type="ECO:0000256" key="2">
    <source>
        <dbReference type="ARBA" id="ARBA00022857"/>
    </source>
</evidence>
<evidence type="ECO:0000256" key="1">
    <source>
        <dbReference type="ARBA" id="ARBA00006484"/>
    </source>
</evidence>
<keyword evidence="4" id="KW-1185">Reference proteome</keyword>
<dbReference type="PANTHER" id="PTHR42760:SF129">
    <property type="entry name" value="OXIDOREDUCTASE"/>
    <property type="match status" value="1"/>
</dbReference>
<dbReference type="InterPro" id="IPR036291">
    <property type="entry name" value="NAD(P)-bd_dom_sf"/>
</dbReference>
<dbReference type="PRINTS" id="PR00081">
    <property type="entry name" value="GDHRDH"/>
</dbReference>
<gene>
    <name evidence="3" type="ORF">CERZMDRAFT_86321</name>
</gene>
<dbReference type="SUPFAM" id="SSF51735">
    <property type="entry name" value="NAD(P)-binding Rossmann-fold domains"/>
    <property type="match status" value="1"/>
</dbReference>
<dbReference type="Gene3D" id="3.40.50.720">
    <property type="entry name" value="NAD(P)-binding Rossmann-like Domain"/>
    <property type="match status" value="1"/>
</dbReference>
<comment type="similarity">
    <text evidence="1">Belongs to the short-chain dehydrogenases/reductases (SDR) family.</text>
</comment>
<dbReference type="PROSITE" id="PS00061">
    <property type="entry name" value="ADH_SHORT"/>
    <property type="match status" value="1"/>
</dbReference>